<evidence type="ECO:0000256" key="7">
    <source>
        <dbReference type="ARBA" id="ARBA00023136"/>
    </source>
</evidence>
<reference evidence="9 10" key="1">
    <citation type="submission" date="2018-10" db="EMBL/GenBank/DDBJ databases">
        <title>Marmoricola sp. 4Q3S-7 whole genome shotgun sequence.</title>
        <authorList>
            <person name="Li F."/>
        </authorList>
    </citation>
    <scope>NUCLEOTIDE SEQUENCE [LARGE SCALE GENOMIC DNA]</scope>
    <source>
        <strain evidence="9 10">4Q3S-7</strain>
    </source>
</reference>
<comment type="subcellular location">
    <subcellularLocation>
        <location evidence="1">Cell membrane</location>
        <topology evidence="1">Multi-pass membrane protein</topology>
    </subcellularLocation>
</comment>
<evidence type="ECO:0000313" key="9">
    <source>
        <dbReference type="EMBL" id="RLV49694.1"/>
    </source>
</evidence>
<gene>
    <name evidence="9" type="primary">mreD</name>
    <name evidence="9" type="ORF">D9V37_07195</name>
</gene>
<evidence type="ECO:0000256" key="6">
    <source>
        <dbReference type="ARBA" id="ARBA00022989"/>
    </source>
</evidence>
<evidence type="ECO:0000313" key="10">
    <source>
        <dbReference type="Proteomes" id="UP000281708"/>
    </source>
</evidence>
<evidence type="ECO:0000256" key="4">
    <source>
        <dbReference type="ARBA" id="ARBA00022692"/>
    </source>
</evidence>
<evidence type="ECO:0000256" key="5">
    <source>
        <dbReference type="ARBA" id="ARBA00022960"/>
    </source>
</evidence>
<sequence length="176" mass="17890">MGTAWRAAGVAGLVLVAVVLQTAVLSQMPVWGVTPDLVLVVVVGVALVRGPEIGSITGFCAGLAVDLAPTADHVAGRWALALAVVGYLVGRLHAERSAWGGDRPLDAVLAVGAGSFVATSIFALSGFVVHDATGSVGRMLVVVGIGVALDMVVAPILLPPLLSLLRRLRPAHQALI</sequence>
<protein>
    <submittedName>
        <fullName evidence="9">Rod shape-determining protein MreD</fullName>
    </submittedName>
</protein>
<name>A0A3L8P3K5_9ACTN</name>
<dbReference type="Proteomes" id="UP000281708">
    <property type="component" value="Unassembled WGS sequence"/>
</dbReference>
<evidence type="ECO:0000256" key="2">
    <source>
        <dbReference type="ARBA" id="ARBA00007776"/>
    </source>
</evidence>
<evidence type="ECO:0000256" key="1">
    <source>
        <dbReference type="ARBA" id="ARBA00004651"/>
    </source>
</evidence>
<dbReference type="GO" id="GO:0008360">
    <property type="term" value="P:regulation of cell shape"/>
    <property type="evidence" value="ECO:0007669"/>
    <property type="project" value="UniProtKB-KW"/>
</dbReference>
<evidence type="ECO:0000256" key="8">
    <source>
        <dbReference type="SAM" id="Phobius"/>
    </source>
</evidence>
<keyword evidence="7 8" id="KW-0472">Membrane</keyword>
<feature type="transmembrane region" description="Helical" evidence="8">
    <location>
        <begin position="106"/>
        <end position="128"/>
    </location>
</feature>
<dbReference type="Pfam" id="PF04093">
    <property type="entry name" value="MreD"/>
    <property type="match status" value="1"/>
</dbReference>
<keyword evidence="5" id="KW-0133">Cell shape</keyword>
<keyword evidence="10" id="KW-1185">Reference proteome</keyword>
<keyword evidence="6 8" id="KW-1133">Transmembrane helix</keyword>
<accession>A0A3L8P3K5</accession>
<keyword evidence="4 8" id="KW-0812">Transmembrane</keyword>
<comment type="caution">
    <text evidence="9">The sequence shown here is derived from an EMBL/GenBank/DDBJ whole genome shotgun (WGS) entry which is preliminary data.</text>
</comment>
<comment type="similarity">
    <text evidence="2">Belongs to the MreD family.</text>
</comment>
<organism evidence="9 10">
    <name type="scientific">Nocardioides mangrovicus</name>
    <dbReference type="NCBI Taxonomy" id="2478913"/>
    <lineage>
        <taxon>Bacteria</taxon>
        <taxon>Bacillati</taxon>
        <taxon>Actinomycetota</taxon>
        <taxon>Actinomycetes</taxon>
        <taxon>Propionibacteriales</taxon>
        <taxon>Nocardioidaceae</taxon>
        <taxon>Nocardioides</taxon>
    </lineage>
</organism>
<dbReference type="GO" id="GO:0005886">
    <property type="term" value="C:plasma membrane"/>
    <property type="evidence" value="ECO:0007669"/>
    <property type="project" value="UniProtKB-SubCell"/>
</dbReference>
<evidence type="ECO:0000256" key="3">
    <source>
        <dbReference type="ARBA" id="ARBA00022475"/>
    </source>
</evidence>
<dbReference type="EMBL" id="RDBE01000006">
    <property type="protein sequence ID" value="RLV49694.1"/>
    <property type="molecule type" value="Genomic_DNA"/>
</dbReference>
<keyword evidence="3" id="KW-1003">Cell membrane</keyword>
<feature type="transmembrane region" description="Helical" evidence="8">
    <location>
        <begin position="75"/>
        <end position="94"/>
    </location>
</feature>
<proteinExistence type="inferred from homology"/>
<feature type="transmembrane region" description="Helical" evidence="8">
    <location>
        <begin position="140"/>
        <end position="162"/>
    </location>
</feature>
<dbReference type="NCBIfam" id="TIGR03426">
    <property type="entry name" value="shape_MreD"/>
    <property type="match status" value="1"/>
</dbReference>
<dbReference type="InterPro" id="IPR007227">
    <property type="entry name" value="Cell_shape_determining_MreD"/>
</dbReference>
<dbReference type="RefSeq" id="WP_121805459.1">
    <property type="nucleotide sequence ID" value="NZ_RDBE01000006.1"/>
</dbReference>
<dbReference type="AlphaFoldDB" id="A0A3L8P3K5"/>
<dbReference type="OrthoDB" id="3473300at2"/>